<protein>
    <recommendedName>
        <fullName evidence="2">Mu-like prophage protein Com</fullName>
    </recommendedName>
</protein>
<proteinExistence type="predicted"/>
<dbReference type="InterPro" id="IPR019294">
    <property type="entry name" value="Translation_reg_Com"/>
</dbReference>
<organism evidence="1">
    <name type="scientific">marine sediment metagenome</name>
    <dbReference type="NCBI Taxonomy" id="412755"/>
    <lineage>
        <taxon>unclassified sequences</taxon>
        <taxon>metagenomes</taxon>
        <taxon>ecological metagenomes</taxon>
    </lineage>
</organism>
<reference evidence="1" key="1">
    <citation type="journal article" date="2015" name="Nature">
        <title>Complex archaea that bridge the gap between prokaryotes and eukaryotes.</title>
        <authorList>
            <person name="Spang A."/>
            <person name="Saw J.H."/>
            <person name="Jorgensen S.L."/>
            <person name="Zaremba-Niedzwiedzka K."/>
            <person name="Martijn J."/>
            <person name="Lind A.E."/>
            <person name="van Eijk R."/>
            <person name="Schleper C."/>
            <person name="Guy L."/>
            <person name="Ettema T.J."/>
        </authorList>
    </citation>
    <scope>NUCLEOTIDE SEQUENCE</scope>
</reference>
<evidence type="ECO:0008006" key="2">
    <source>
        <dbReference type="Google" id="ProtNLM"/>
    </source>
</evidence>
<gene>
    <name evidence="1" type="ORF">LCGC14_0641190</name>
</gene>
<name>A0A0F9R440_9ZZZZ</name>
<accession>A0A0F9R440</accession>
<dbReference type="Pfam" id="PF10122">
    <property type="entry name" value="Zn_ribbon_Com"/>
    <property type="match status" value="1"/>
</dbReference>
<dbReference type="AlphaFoldDB" id="A0A0F9R440"/>
<evidence type="ECO:0000313" key="1">
    <source>
        <dbReference type="EMBL" id="KKN49554.1"/>
    </source>
</evidence>
<sequence length="59" mass="6848">MAKNKSVHCVECTKVIFTTKDDREVFDLIIKCPECKTLQSIEAKIVIKRKIIVERLDKV</sequence>
<dbReference type="EMBL" id="LAZR01001162">
    <property type="protein sequence ID" value="KKN49554.1"/>
    <property type="molecule type" value="Genomic_DNA"/>
</dbReference>
<comment type="caution">
    <text evidence="1">The sequence shown here is derived from an EMBL/GenBank/DDBJ whole genome shotgun (WGS) entry which is preliminary data.</text>
</comment>